<dbReference type="InterPro" id="IPR004849">
    <property type="entry name" value="6DGDH_YqeC"/>
</dbReference>
<comment type="pathway">
    <text evidence="1">Carbohydrate degradation; pentose phosphate pathway; D-ribulose 5-phosphate from D-glucose 6-phosphate (oxidative stage): step 3/3.</text>
</comment>
<dbReference type="SUPFAM" id="SSF51735">
    <property type="entry name" value="NAD(P)-binding Rossmann-fold domains"/>
    <property type="match status" value="1"/>
</dbReference>
<dbReference type="Proteomes" id="UP001174909">
    <property type="component" value="Unassembled WGS sequence"/>
</dbReference>
<dbReference type="PRINTS" id="PR00076">
    <property type="entry name" value="6PGDHDRGNASE"/>
</dbReference>
<dbReference type="Gene3D" id="3.40.50.720">
    <property type="entry name" value="NAD(P)-binding Rossmann-like Domain"/>
    <property type="match status" value="1"/>
</dbReference>
<sequence length="303" mass="32430">MIGLGRMGANMTQRLLLAGHKIVVYDQNSDAVTASRAGGAVAATSVAELVDKLSAPRAVWIMLPAGTVTDTVIDELAGLLAPGDAVIDGGNANYKDTLRRGEQLSHRGIHLLDAGTSGGVWGLAEGYSLMVGGDLDTFRRLEPIFQALAPAEDKGYSHVGPTGAGHFTKMVHNGVEYALMQAYAEGFELLQAKQGDFDLDLTAIAKTWQHGSVVRSWLLDLAVRALEDDPALESLSAYVDDSGEGRWTVNESVELGIPTPAITAALYQRFRSRQEEPFGARLLAALRNQFGGHAVRTSNRETE</sequence>
<comment type="similarity">
    <text evidence="2">Belongs to the 6-phosphogluconate dehydrogenase family.</text>
</comment>
<dbReference type="InterPro" id="IPR006114">
    <property type="entry name" value="6PGDH_C"/>
</dbReference>
<dbReference type="GO" id="GO:0050661">
    <property type="term" value="F:NADP binding"/>
    <property type="evidence" value="ECO:0007669"/>
    <property type="project" value="InterPro"/>
</dbReference>
<evidence type="ECO:0000313" key="8">
    <source>
        <dbReference type="EMBL" id="CAI8018211.1"/>
    </source>
</evidence>
<evidence type="ECO:0000256" key="4">
    <source>
        <dbReference type="ARBA" id="ARBA00023002"/>
    </source>
</evidence>
<dbReference type="GO" id="GO:0004616">
    <property type="term" value="F:phosphogluconate dehydrogenase (decarboxylating) activity"/>
    <property type="evidence" value="ECO:0007669"/>
    <property type="project" value="UniProtKB-EC"/>
</dbReference>
<dbReference type="Pfam" id="PF00393">
    <property type="entry name" value="6PGD"/>
    <property type="match status" value="1"/>
</dbReference>
<keyword evidence="6" id="KW-0570">Pentose shunt</keyword>
<evidence type="ECO:0000313" key="9">
    <source>
        <dbReference type="Proteomes" id="UP001174909"/>
    </source>
</evidence>
<evidence type="ECO:0000256" key="3">
    <source>
        <dbReference type="ARBA" id="ARBA00013011"/>
    </source>
</evidence>
<evidence type="ECO:0000256" key="2">
    <source>
        <dbReference type="ARBA" id="ARBA00008419"/>
    </source>
</evidence>
<reference evidence="8" key="1">
    <citation type="submission" date="2023-03" db="EMBL/GenBank/DDBJ databases">
        <authorList>
            <person name="Steffen K."/>
            <person name="Cardenas P."/>
        </authorList>
    </citation>
    <scope>NUCLEOTIDE SEQUENCE</scope>
</reference>
<organism evidence="8 9">
    <name type="scientific">Geodia barretti</name>
    <name type="common">Barrett's horny sponge</name>
    <dbReference type="NCBI Taxonomy" id="519541"/>
    <lineage>
        <taxon>Eukaryota</taxon>
        <taxon>Metazoa</taxon>
        <taxon>Porifera</taxon>
        <taxon>Demospongiae</taxon>
        <taxon>Heteroscleromorpha</taxon>
        <taxon>Tetractinellida</taxon>
        <taxon>Astrophorina</taxon>
        <taxon>Geodiidae</taxon>
        <taxon>Geodia</taxon>
    </lineage>
</organism>
<dbReference type="PANTHER" id="PTHR11811">
    <property type="entry name" value="6-PHOSPHOGLUCONATE DEHYDROGENASE"/>
    <property type="match status" value="1"/>
</dbReference>
<dbReference type="NCBIfam" id="TIGR00872">
    <property type="entry name" value="gnd_rel"/>
    <property type="match status" value="1"/>
</dbReference>
<dbReference type="EC" id="1.1.1.44" evidence="3"/>
<dbReference type="InterPro" id="IPR006115">
    <property type="entry name" value="6PGDH_NADP-bd"/>
</dbReference>
<dbReference type="InterPro" id="IPR006183">
    <property type="entry name" value="Pgluconate_DH"/>
</dbReference>
<keyword evidence="4" id="KW-0560">Oxidoreductase</keyword>
<evidence type="ECO:0000256" key="1">
    <source>
        <dbReference type="ARBA" id="ARBA00004874"/>
    </source>
</evidence>
<gene>
    <name evidence="8" type="ORF">GBAR_LOCUS11022</name>
</gene>
<dbReference type="Pfam" id="PF03446">
    <property type="entry name" value="NAD_binding_2"/>
    <property type="match status" value="1"/>
</dbReference>
<evidence type="ECO:0000256" key="6">
    <source>
        <dbReference type="ARBA" id="ARBA00023126"/>
    </source>
</evidence>
<dbReference type="EMBL" id="CASHTH010001687">
    <property type="protein sequence ID" value="CAI8018211.1"/>
    <property type="molecule type" value="Genomic_DNA"/>
</dbReference>
<dbReference type="NCBIfam" id="NF007161">
    <property type="entry name" value="PRK09599.1"/>
    <property type="match status" value="1"/>
</dbReference>
<dbReference type="InterPro" id="IPR013328">
    <property type="entry name" value="6PGD_dom2"/>
</dbReference>
<keyword evidence="9" id="KW-1185">Reference proteome</keyword>
<dbReference type="InterPro" id="IPR036291">
    <property type="entry name" value="NAD(P)-bd_dom_sf"/>
</dbReference>
<evidence type="ECO:0000256" key="5">
    <source>
        <dbReference type="ARBA" id="ARBA00023064"/>
    </source>
</evidence>
<comment type="caution">
    <text evidence="8">The sequence shown here is derived from an EMBL/GenBank/DDBJ whole genome shotgun (WGS) entry which is preliminary data.</text>
</comment>
<dbReference type="InterPro" id="IPR008927">
    <property type="entry name" value="6-PGluconate_DH-like_C_sf"/>
</dbReference>
<evidence type="ECO:0000259" key="7">
    <source>
        <dbReference type="SMART" id="SM01350"/>
    </source>
</evidence>
<dbReference type="SMART" id="SM01350">
    <property type="entry name" value="6PGD"/>
    <property type="match status" value="1"/>
</dbReference>
<protein>
    <recommendedName>
        <fullName evidence="3">phosphogluconate dehydrogenase (NADP(+)-dependent, decarboxylating)</fullName>
        <ecNumber evidence="3">1.1.1.44</ecNumber>
    </recommendedName>
</protein>
<proteinExistence type="inferred from homology"/>
<name>A0AA35RX69_GEOBA</name>
<dbReference type="Gene3D" id="1.10.1040.10">
    <property type="entry name" value="N-(1-d-carboxylethyl)-l-norvaline Dehydrogenase, domain 2"/>
    <property type="match status" value="1"/>
</dbReference>
<dbReference type="AlphaFoldDB" id="A0AA35RX69"/>
<dbReference type="GO" id="GO:0006098">
    <property type="term" value="P:pentose-phosphate shunt"/>
    <property type="evidence" value="ECO:0007669"/>
    <property type="project" value="UniProtKB-KW"/>
</dbReference>
<accession>A0AA35RX69</accession>
<feature type="domain" description="6-phosphogluconate dehydrogenase C-terminal" evidence="7">
    <location>
        <begin position="165"/>
        <end position="302"/>
    </location>
</feature>
<dbReference type="GO" id="GO:0019521">
    <property type="term" value="P:D-gluconate metabolic process"/>
    <property type="evidence" value="ECO:0007669"/>
    <property type="project" value="UniProtKB-KW"/>
</dbReference>
<keyword evidence="5" id="KW-0311">Gluconate utilization</keyword>
<dbReference type="SUPFAM" id="SSF48179">
    <property type="entry name" value="6-phosphogluconate dehydrogenase C-terminal domain-like"/>
    <property type="match status" value="1"/>
</dbReference>